<evidence type="ECO:0008006" key="3">
    <source>
        <dbReference type="Google" id="ProtNLM"/>
    </source>
</evidence>
<evidence type="ECO:0000313" key="1">
    <source>
        <dbReference type="EMBL" id="GAL60991.1"/>
    </source>
</evidence>
<dbReference type="RefSeq" id="WP_369441089.1">
    <property type="nucleotide sequence ID" value="NZ_BBNQ01000001.1"/>
</dbReference>
<dbReference type="EMBL" id="BBNQ01000001">
    <property type="protein sequence ID" value="GAL60991.1"/>
    <property type="molecule type" value="Genomic_DNA"/>
</dbReference>
<evidence type="ECO:0000313" key="2">
    <source>
        <dbReference type="Proteomes" id="UP000029644"/>
    </source>
</evidence>
<organism evidence="1 2">
    <name type="scientific">Algibacter lectus</name>
    <dbReference type="NCBI Taxonomy" id="221126"/>
    <lineage>
        <taxon>Bacteria</taxon>
        <taxon>Pseudomonadati</taxon>
        <taxon>Bacteroidota</taxon>
        <taxon>Flavobacteriia</taxon>
        <taxon>Flavobacteriales</taxon>
        <taxon>Flavobacteriaceae</taxon>
        <taxon>Algibacter</taxon>
    </lineage>
</organism>
<comment type="caution">
    <text evidence="1">The sequence shown here is derived from an EMBL/GenBank/DDBJ whole genome shotgun (WGS) entry which is preliminary data.</text>
</comment>
<sequence length="59" mass="6420">MWIDDNLALDNNTAFNSNRWNTSVGGGVFANAANIMTLNLSAFNSNDGLRFAFKVGFGF</sequence>
<dbReference type="AlphaFoldDB" id="A0A090V868"/>
<proteinExistence type="predicted"/>
<reference evidence="1 2" key="1">
    <citation type="journal article" date="2014" name="Genome Announc.">
        <title>Draft Genome Sequences of Marine Flavobacterium Algibacter lectus Strains SS8 and NR4.</title>
        <authorList>
            <person name="Takatani N."/>
            <person name="Nakanishi M."/>
            <person name="Meirelles P."/>
            <person name="Mino S."/>
            <person name="Suda W."/>
            <person name="Oshima K."/>
            <person name="Hattori M."/>
            <person name="Ohkuma M."/>
            <person name="Hosokawa M."/>
            <person name="Miyashita K."/>
            <person name="Thompson F.L."/>
            <person name="Niwa A."/>
            <person name="Sawabe T."/>
            <person name="Sawabe T."/>
        </authorList>
    </citation>
    <scope>NUCLEOTIDE SEQUENCE [LARGE SCALE GENOMIC DNA]</scope>
    <source>
        <strain evidence="1 2">JCM 19300</strain>
    </source>
</reference>
<protein>
    <recommendedName>
        <fullName evidence="3">Bacterial surface antigen (D15) domain-containing protein</fullName>
    </recommendedName>
</protein>
<accession>A0A090V868</accession>
<gene>
    <name evidence="1" type="ORF">JCM19300_3929</name>
</gene>
<dbReference type="Proteomes" id="UP000029644">
    <property type="component" value="Unassembled WGS sequence"/>
</dbReference>
<name>A0A090V868_9FLAO</name>